<dbReference type="EMBL" id="AP018203">
    <property type="protein sequence ID" value="BAY57832.1"/>
    <property type="molecule type" value="Genomic_DNA"/>
</dbReference>
<feature type="transmembrane region" description="Helical" evidence="1">
    <location>
        <begin position="387"/>
        <end position="406"/>
    </location>
</feature>
<feature type="transmembrane region" description="Helical" evidence="1">
    <location>
        <begin position="412"/>
        <end position="430"/>
    </location>
</feature>
<accession>A0A1Z4JM63</accession>
<evidence type="ECO:0000256" key="1">
    <source>
        <dbReference type="SAM" id="Phobius"/>
    </source>
</evidence>
<dbReference type="Pfam" id="PF00498">
    <property type="entry name" value="FHA"/>
    <property type="match status" value="1"/>
</dbReference>
<dbReference type="InterPro" id="IPR026898">
    <property type="entry name" value="PrsW"/>
</dbReference>
<name>A0A1Z4JM63_LEPBY</name>
<protein>
    <submittedName>
        <fullName evidence="3">Putative membrane protein</fullName>
    </submittedName>
</protein>
<keyword evidence="1" id="KW-1133">Transmembrane helix</keyword>
<dbReference type="InterPro" id="IPR000253">
    <property type="entry name" value="FHA_dom"/>
</dbReference>
<dbReference type="PANTHER" id="PTHR36844:SF1">
    <property type="entry name" value="PROTEASE PRSW"/>
    <property type="match status" value="1"/>
</dbReference>
<sequence length="449" mass="48987">MTGEISPIACLRQLSIGNSSDPKLIVHALSIDDTTVIGRDPRCQIAVDPVLFGSVSRRHAEVRPSEQIEDADRPTWWVCDLNSSNGTYLNGKRLRGCQILRSGDRISLGNDGPEYIFEYLADFNTSRAAVTERGAVVPPARESVTLTQLFPIVSTGRDLTSKAFLVPGIVTIGFVVSLFVAVGQPILFNRLLAGYIALVGLYFVYRLCGKRKPWWVMVIAAMGTYFLLRSPVLLLFAEFFRSVLPGQVTAPGELINPLTLFIRMFFGAGLMEELLKVIPIAVLFAIGRFLPAPWNDRVGIWEPLDGILLGAASAVGFTLVETLGQYVPGMIESTSLQLGQEGGWDQLRGLQVLIPRLLGSISGHMAYSGYFGYFIGLAVLKPRQSGLILLIGYFTASALHALWNVMGSVSEILLALVGMLSYAFLAAAILKARTLSPTRSQNFATRLKS</sequence>
<dbReference type="GO" id="GO:0008233">
    <property type="term" value="F:peptidase activity"/>
    <property type="evidence" value="ECO:0007669"/>
    <property type="project" value="InterPro"/>
</dbReference>
<keyword evidence="4" id="KW-1185">Reference proteome</keyword>
<evidence type="ECO:0000259" key="2">
    <source>
        <dbReference type="PROSITE" id="PS50006"/>
    </source>
</evidence>
<dbReference type="CDD" id="cd00060">
    <property type="entry name" value="FHA"/>
    <property type="match status" value="1"/>
</dbReference>
<dbReference type="SMART" id="SM00240">
    <property type="entry name" value="FHA"/>
    <property type="match status" value="1"/>
</dbReference>
<keyword evidence="1" id="KW-0812">Transmembrane</keyword>
<dbReference type="InterPro" id="IPR008984">
    <property type="entry name" value="SMAD_FHA_dom_sf"/>
</dbReference>
<feature type="transmembrane region" description="Helical" evidence="1">
    <location>
        <begin position="214"/>
        <end position="240"/>
    </location>
</feature>
<feature type="transmembrane region" description="Helical" evidence="1">
    <location>
        <begin position="260"/>
        <end position="286"/>
    </location>
</feature>
<evidence type="ECO:0000313" key="4">
    <source>
        <dbReference type="Proteomes" id="UP000217895"/>
    </source>
</evidence>
<dbReference type="PROSITE" id="PS50006">
    <property type="entry name" value="FHA_DOMAIN"/>
    <property type="match status" value="1"/>
</dbReference>
<reference evidence="3 4" key="1">
    <citation type="submission" date="2017-06" db="EMBL/GenBank/DDBJ databases">
        <title>Genome sequencing of cyanobaciteial culture collection at National Institute for Environmental Studies (NIES).</title>
        <authorList>
            <person name="Hirose Y."/>
            <person name="Shimura Y."/>
            <person name="Fujisawa T."/>
            <person name="Nakamura Y."/>
            <person name="Kawachi M."/>
        </authorList>
    </citation>
    <scope>NUCLEOTIDE SEQUENCE [LARGE SCALE GENOMIC DNA]</scope>
    <source>
        <strain evidence="3 4">NIES-2135</strain>
    </source>
</reference>
<gene>
    <name evidence="3" type="ORF">NIES2135_47030</name>
</gene>
<keyword evidence="1" id="KW-0472">Membrane</keyword>
<feature type="transmembrane region" description="Helical" evidence="1">
    <location>
        <begin position="307"/>
        <end position="327"/>
    </location>
</feature>
<feature type="transmembrane region" description="Helical" evidence="1">
    <location>
        <begin position="357"/>
        <end position="380"/>
    </location>
</feature>
<dbReference type="AlphaFoldDB" id="A0A1Z4JM63"/>
<dbReference type="PANTHER" id="PTHR36844">
    <property type="entry name" value="PROTEASE PRSW"/>
    <property type="match status" value="1"/>
</dbReference>
<dbReference type="Pfam" id="PF13367">
    <property type="entry name" value="PrsW-protease"/>
    <property type="match status" value="1"/>
</dbReference>
<dbReference type="Gene3D" id="2.60.200.20">
    <property type="match status" value="1"/>
</dbReference>
<feature type="transmembrane region" description="Helical" evidence="1">
    <location>
        <begin position="163"/>
        <end position="181"/>
    </location>
</feature>
<dbReference type="SUPFAM" id="SSF49879">
    <property type="entry name" value="SMAD/FHA domain"/>
    <property type="match status" value="1"/>
</dbReference>
<feature type="transmembrane region" description="Helical" evidence="1">
    <location>
        <begin position="187"/>
        <end position="205"/>
    </location>
</feature>
<proteinExistence type="predicted"/>
<feature type="domain" description="FHA" evidence="2">
    <location>
        <begin position="35"/>
        <end position="94"/>
    </location>
</feature>
<evidence type="ECO:0000313" key="3">
    <source>
        <dbReference type="EMBL" id="BAY57832.1"/>
    </source>
</evidence>
<dbReference type="Proteomes" id="UP000217895">
    <property type="component" value="Chromosome"/>
</dbReference>
<organism evidence="3 4">
    <name type="scientific">Leptolyngbya boryana NIES-2135</name>
    <dbReference type="NCBI Taxonomy" id="1973484"/>
    <lineage>
        <taxon>Bacteria</taxon>
        <taxon>Bacillati</taxon>
        <taxon>Cyanobacteriota</taxon>
        <taxon>Cyanophyceae</taxon>
        <taxon>Leptolyngbyales</taxon>
        <taxon>Leptolyngbyaceae</taxon>
        <taxon>Leptolyngbya group</taxon>
        <taxon>Leptolyngbya</taxon>
    </lineage>
</organism>